<feature type="compositionally biased region" description="Acidic residues" evidence="1">
    <location>
        <begin position="89"/>
        <end position="100"/>
    </location>
</feature>
<organism evidence="2 3">
    <name type="scientific">Halocaridina rubra</name>
    <name type="common">Hawaiian red shrimp</name>
    <dbReference type="NCBI Taxonomy" id="373956"/>
    <lineage>
        <taxon>Eukaryota</taxon>
        <taxon>Metazoa</taxon>
        <taxon>Ecdysozoa</taxon>
        <taxon>Arthropoda</taxon>
        <taxon>Crustacea</taxon>
        <taxon>Multicrustacea</taxon>
        <taxon>Malacostraca</taxon>
        <taxon>Eumalacostraca</taxon>
        <taxon>Eucarida</taxon>
        <taxon>Decapoda</taxon>
        <taxon>Pleocyemata</taxon>
        <taxon>Caridea</taxon>
        <taxon>Atyoidea</taxon>
        <taxon>Atyidae</taxon>
        <taxon>Halocaridina</taxon>
    </lineage>
</organism>
<dbReference type="Proteomes" id="UP001381693">
    <property type="component" value="Unassembled WGS sequence"/>
</dbReference>
<dbReference type="AlphaFoldDB" id="A0AAN9ACQ1"/>
<keyword evidence="3" id="KW-1185">Reference proteome</keyword>
<proteinExistence type="predicted"/>
<feature type="region of interest" description="Disordered" evidence="1">
    <location>
        <begin position="77"/>
        <end position="100"/>
    </location>
</feature>
<evidence type="ECO:0000313" key="3">
    <source>
        <dbReference type="Proteomes" id="UP001381693"/>
    </source>
</evidence>
<comment type="caution">
    <text evidence="2">The sequence shown here is derived from an EMBL/GenBank/DDBJ whole genome shotgun (WGS) entry which is preliminary data.</text>
</comment>
<accession>A0AAN9ACQ1</accession>
<sequence length="155" mass="16454">MDPCMDIMSPPPAPFDVPLENHSSSGDSNAEEPPSGTSSATVEGILSREAPGDKAESLTCPLSDCDSDVDLMKVMKKKDEPPMPLGGSDGEEFDEEGTDEDEEDFMVHFAHTGRKTFALHKLACAVYGVISGTAQAPCSVWGTFWNCAVSAHAVC</sequence>
<evidence type="ECO:0000256" key="1">
    <source>
        <dbReference type="SAM" id="MobiDB-lite"/>
    </source>
</evidence>
<name>A0AAN9ACQ1_HALRR</name>
<evidence type="ECO:0000313" key="2">
    <source>
        <dbReference type="EMBL" id="KAK7083618.1"/>
    </source>
</evidence>
<reference evidence="2 3" key="1">
    <citation type="submission" date="2023-11" db="EMBL/GenBank/DDBJ databases">
        <title>Halocaridina rubra genome assembly.</title>
        <authorList>
            <person name="Smith C."/>
        </authorList>
    </citation>
    <scope>NUCLEOTIDE SEQUENCE [LARGE SCALE GENOMIC DNA]</scope>
    <source>
        <strain evidence="2">EP-1</strain>
        <tissue evidence="2">Whole</tissue>
    </source>
</reference>
<feature type="region of interest" description="Disordered" evidence="1">
    <location>
        <begin position="1"/>
        <end position="61"/>
    </location>
</feature>
<gene>
    <name evidence="2" type="ORF">SK128_020588</name>
</gene>
<dbReference type="EMBL" id="JAXCGZ010002739">
    <property type="protein sequence ID" value="KAK7083618.1"/>
    <property type="molecule type" value="Genomic_DNA"/>
</dbReference>
<protein>
    <submittedName>
        <fullName evidence="2">Uncharacterized protein</fullName>
    </submittedName>
</protein>